<feature type="compositionally biased region" description="Low complexity" evidence="1">
    <location>
        <begin position="128"/>
        <end position="145"/>
    </location>
</feature>
<reference evidence="3 4" key="1">
    <citation type="submission" date="2019-05" db="EMBL/GenBank/DDBJ databases">
        <title>Emergence of the Ug99 lineage of the wheat stem rust pathogen through somatic hybridization.</title>
        <authorList>
            <person name="Li F."/>
            <person name="Upadhyaya N.M."/>
            <person name="Sperschneider J."/>
            <person name="Matny O."/>
            <person name="Nguyen-Phuc H."/>
            <person name="Mago R."/>
            <person name="Raley C."/>
            <person name="Miller M.E."/>
            <person name="Silverstein K.A.T."/>
            <person name="Henningsen E."/>
            <person name="Hirsch C.D."/>
            <person name="Visser B."/>
            <person name="Pretorius Z.A."/>
            <person name="Steffenson B.J."/>
            <person name="Schwessinger B."/>
            <person name="Dodds P.N."/>
            <person name="Figueroa M."/>
        </authorList>
    </citation>
    <scope>NUCLEOTIDE SEQUENCE [LARGE SCALE GENOMIC DNA]</scope>
    <source>
        <strain evidence="3 4">Ug99</strain>
    </source>
</reference>
<feature type="region of interest" description="Disordered" evidence="1">
    <location>
        <begin position="82"/>
        <end position="101"/>
    </location>
</feature>
<keyword evidence="2" id="KW-0472">Membrane</keyword>
<dbReference type="EMBL" id="VDEP01000206">
    <property type="protein sequence ID" value="KAA1123878.1"/>
    <property type="molecule type" value="Genomic_DNA"/>
</dbReference>
<evidence type="ECO:0000313" key="3">
    <source>
        <dbReference type="EMBL" id="KAA1123878.1"/>
    </source>
</evidence>
<evidence type="ECO:0000256" key="2">
    <source>
        <dbReference type="SAM" id="Phobius"/>
    </source>
</evidence>
<sequence length="640" mass="73263">MDQPLRCYFMHLFIWIMTAVSGTILPNLKPKVLEEANSGCEDIPHPLTRSQVLLDTISPCLTETFIPAHSLNPPECSYPHALSRSRLPDPVGPSSSPSPHLISTTHVFQEIPASSQAPAAKRKCQQISMNSSPSSSSTTSTSSDNSIRKRPKQEQFDPFELVNGKRAGYSNLNHLDAGQLATTQRGPKRGSYVLKLNRPKQPNSLYFTPGLIYLSFIKKAYDRFEAKLASLTLDVTQLRNKLQHPLEMINMHWSFDRPDKVVRVKHSSTEAVQSFTNWKTLYRLLIGWIYERHEKLMNNFNLPTYVQRFQHEKLISWLDQQIFSPPTGLPIMGRIDVPNELSWKNHRFPLIQLQLIKYFAHDVDMNLLAPTTALSVIAAFQTQYDSDYVASRYFVEASTRISTSPEFQILRSFLINSLGPEQRQTLGHHGSFGTKDPIFQSTFKRFNDNLTATSLRKLEVKSFHPKLPIAMYFVDKKSDRLPFRVLSRDDRSAIKNRVFNSMFKRLAKAMNIFHLKILSLLDIKTPETILTRTEEMLQWLLKSIIEPTDSLCVIGHARINGDFAPWEDITNGALNLYGQAQLELIDYFSTRFSNPILESSAVFILSLWYKYYHPKEFNYLAALSHEHHSSLATQEANQNV</sequence>
<keyword evidence="2" id="KW-0812">Transmembrane</keyword>
<feature type="transmembrane region" description="Helical" evidence="2">
    <location>
        <begin position="7"/>
        <end position="25"/>
    </location>
</feature>
<evidence type="ECO:0000256" key="1">
    <source>
        <dbReference type="SAM" id="MobiDB-lite"/>
    </source>
</evidence>
<name>A0A5B0RF64_PUCGR</name>
<comment type="caution">
    <text evidence="3">The sequence shown here is derived from an EMBL/GenBank/DDBJ whole genome shotgun (WGS) entry which is preliminary data.</text>
</comment>
<keyword evidence="2" id="KW-1133">Transmembrane helix</keyword>
<dbReference type="Proteomes" id="UP000325313">
    <property type="component" value="Unassembled WGS sequence"/>
</dbReference>
<accession>A0A5B0RF64</accession>
<evidence type="ECO:0000313" key="4">
    <source>
        <dbReference type="Proteomes" id="UP000325313"/>
    </source>
</evidence>
<dbReference type="AlphaFoldDB" id="A0A5B0RF64"/>
<proteinExistence type="predicted"/>
<protein>
    <submittedName>
        <fullName evidence="3">Uncharacterized protein</fullName>
    </submittedName>
</protein>
<feature type="region of interest" description="Disordered" evidence="1">
    <location>
        <begin position="113"/>
        <end position="159"/>
    </location>
</feature>
<gene>
    <name evidence="3" type="ORF">PGTUg99_027930</name>
</gene>
<organism evidence="3 4">
    <name type="scientific">Puccinia graminis f. sp. tritici</name>
    <dbReference type="NCBI Taxonomy" id="56615"/>
    <lineage>
        <taxon>Eukaryota</taxon>
        <taxon>Fungi</taxon>
        <taxon>Dikarya</taxon>
        <taxon>Basidiomycota</taxon>
        <taxon>Pucciniomycotina</taxon>
        <taxon>Pucciniomycetes</taxon>
        <taxon>Pucciniales</taxon>
        <taxon>Pucciniaceae</taxon>
        <taxon>Puccinia</taxon>
    </lineage>
</organism>